<organism evidence="2 3">
    <name type="scientific">Ilex paraguariensis</name>
    <name type="common">yerba mate</name>
    <dbReference type="NCBI Taxonomy" id="185542"/>
    <lineage>
        <taxon>Eukaryota</taxon>
        <taxon>Viridiplantae</taxon>
        <taxon>Streptophyta</taxon>
        <taxon>Embryophyta</taxon>
        <taxon>Tracheophyta</taxon>
        <taxon>Spermatophyta</taxon>
        <taxon>Magnoliopsida</taxon>
        <taxon>eudicotyledons</taxon>
        <taxon>Gunneridae</taxon>
        <taxon>Pentapetalae</taxon>
        <taxon>asterids</taxon>
        <taxon>campanulids</taxon>
        <taxon>Aquifoliales</taxon>
        <taxon>Aquifoliaceae</taxon>
        <taxon>Ilex</taxon>
    </lineage>
</organism>
<name>A0ABC8U8A2_9AQUA</name>
<accession>A0ABC8U8A2</accession>
<gene>
    <name evidence="2" type="ORF">ILEXP_LOCUS47653</name>
</gene>
<evidence type="ECO:0000256" key="1">
    <source>
        <dbReference type="SAM" id="MobiDB-lite"/>
    </source>
</evidence>
<sequence>MPKTKPYLFLKRRPDSPPSYPTQKHPSPTPQQPRSSRSGVAPLSTHSLHRHPLRGVSATVPLLLLSSSTVKDLQPSLQISEKVSVVHCFKQASVGAGGDAFGSDVVLWITFGTPGSDGDAFDSK</sequence>
<feature type="non-terminal residue" evidence="2">
    <location>
        <position position="124"/>
    </location>
</feature>
<evidence type="ECO:0000313" key="3">
    <source>
        <dbReference type="Proteomes" id="UP001642360"/>
    </source>
</evidence>
<reference evidence="2 3" key="1">
    <citation type="submission" date="2024-02" db="EMBL/GenBank/DDBJ databases">
        <authorList>
            <person name="Vignale AGUSTIN F."/>
            <person name="Sosa J E."/>
            <person name="Modenutti C."/>
        </authorList>
    </citation>
    <scope>NUCLEOTIDE SEQUENCE [LARGE SCALE GENOMIC DNA]</scope>
</reference>
<feature type="region of interest" description="Disordered" evidence="1">
    <location>
        <begin position="1"/>
        <end position="52"/>
    </location>
</feature>
<protein>
    <submittedName>
        <fullName evidence="2">Uncharacterized protein</fullName>
    </submittedName>
</protein>
<dbReference type="AlphaFoldDB" id="A0ABC8U8A2"/>
<proteinExistence type="predicted"/>
<evidence type="ECO:0000313" key="2">
    <source>
        <dbReference type="EMBL" id="CAK9177731.1"/>
    </source>
</evidence>
<keyword evidence="3" id="KW-1185">Reference proteome</keyword>
<dbReference type="Proteomes" id="UP001642360">
    <property type="component" value="Unassembled WGS sequence"/>
</dbReference>
<comment type="caution">
    <text evidence="2">The sequence shown here is derived from an EMBL/GenBank/DDBJ whole genome shotgun (WGS) entry which is preliminary data.</text>
</comment>
<dbReference type="EMBL" id="CAUOFW020007138">
    <property type="protein sequence ID" value="CAK9177731.1"/>
    <property type="molecule type" value="Genomic_DNA"/>
</dbReference>